<evidence type="ECO:0000256" key="8">
    <source>
        <dbReference type="RuleBase" id="RU362101"/>
    </source>
</evidence>
<evidence type="ECO:0000256" key="9">
    <source>
        <dbReference type="SAM" id="MobiDB-lite"/>
    </source>
</evidence>
<dbReference type="PANTHER" id="PTHR31611">
    <property type="entry name" value="HIGH-AFFINITY NICKEL TRANSPORT PROTEIN NIC1"/>
    <property type="match status" value="1"/>
</dbReference>
<evidence type="ECO:0000256" key="7">
    <source>
        <dbReference type="ARBA" id="ARBA00023136"/>
    </source>
</evidence>
<gene>
    <name evidence="10" type="ORF">UC35_15845</name>
</gene>
<feature type="transmembrane region" description="Helical" evidence="8">
    <location>
        <begin position="109"/>
        <end position="131"/>
    </location>
</feature>
<name>A0A127K1V0_9BURK</name>
<keyword evidence="3 8" id="KW-0813">Transport</keyword>
<feature type="transmembrane region" description="Helical" evidence="8">
    <location>
        <begin position="298"/>
        <end position="318"/>
    </location>
</feature>
<dbReference type="InterPro" id="IPR004688">
    <property type="entry name" value="Ni/Co_transpt"/>
</dbReference>
<dbReference type="Proteomes" id="UP000070433">
    <property type="component" value="Chromosome"/>
</dbReference>
<evidence type="ECO:0000256" key="6">
    <source>
        <dbReference type="ARBA" id="ARBA00022989"/>
    </source>
</evidence>
<evidence type="ECO:0000313" key="10">
    <source>
        <dbReference type="EMBL" id="AMO25492.1"/>
    </source>
</evidence>
<proteinExistence type="inferred from homology"/>
<evidence type="ECO:0000256" key="5">
    <source>
        <dbReference type="ARBA" id="ARBA00022692"/>
    </source>
</evidence>
<keyword evidence="4" id="KW-0533">Nickel</keyword>
<reference evidence="10 11" key="1">
    <citation type="journal article" date="2014" name="Int. J. Syst. Evol. Microbiol.">
        <title>Ramlibacter solisilvae sp. nov., isolated from forest soil, and emended description of the genus Ramlibacter.</title>
        <authorList>
            <person name="Lee H.J."/>
            <person name="Lee S.H."/>
            <person name="Lee S.S."/>
            <person name="Lee J.S."/>
            <person name="Kim Y."/>
            <person name="Kim S.C."/>
            <person name="Jeon C.O."/>
        </authorList>
    </citation>
    <scope>NUCLEOTIDE SEQUENCE [LARGE SCALE GENOMIC DNA]</scope>
    <source>
        <strain evidence="10 11">5-10</strain>
    </source>
</reference>
<organism evidence="10 11">
    <name type="scientific">Ramlibacter tataouinensis</name>
    <dbReference type="NCBI Taxonomy" id="94132"/>
    <lineage>
        <taxon>Bacteria</taxon>
        <taxon>Pseudomonadati</taxon>
        <taxon>Pseudomonadota</taxon>
        <taxon>Betaproteobacteria</taxon>
        <taxon>Burkholderiales</taxon>
        <taxon>Comamonadaceae</taxon>
        <taxon>Ramlibacter</taxon>
    </lineage>
</organism>
<dbReference type="NCBIfam" id="TIGR00802">
    <property type="entry name" value="nico"/>
    <property type="match status" value="1"/>
</dbReference>
<feature type="transmembrane region" description="Helical" evidence="8">
    <location>
        <begin position="171"/>
        <end position="189"/>
    </location>
</feature>
<evidence type="ECO:0000256" key="3">
    <source>
        <dbReference type="ARBA" id="ARBA00022448"/>
    </source>
</evidence>
<dbReference type="Pfam" id="PF03824">
    <property type="entry name" value="NicO"/>
    <property type="match status" value="1"/>
</dbReference>
<keyword evidence="6 8" id="KW-1133">Transmembrane helix</keyword>
<feature type="transmembrane region" description="Helical" evidence="8">
    <location>
        <begin position="251"/>
        <end position="278"/>
    </location>
</feature>
<evidence type="ECO:0000256" key="1">
    <source>
        <dbReference type="ARBA" id="ARBA00004127"/>
    </source>
</evidence>
<keyword evidence="7 8" id="KW-0472">Membrane</keyword>
<dbReference type="GO" id="GO:0005886">
    <property type="term" value="C:plasma membrane"/>
    <property type="evidence" value="ECO:0007669"/>
    <property type="project" value="UniProtKB-SubCell"/>
</dbReference>
<evidence type="ECO:0000256" key="4">
    <source>
        <dbReference type="ARBA" id="ARBA00022596"/>
    </source>
</evidence>
<protein>
    <recommendedName>
        <fullName evidence="8">Nickel/cobalt efflux system</fullName>
    </recommendedName>
</protein>
<evidence type="ECO:0000313" key="11">
    <source>
        <dbReference type="Proteomes" id="UP000070433"/>
    </source>
</evidence>
<dbReference type="AlphaFoldDB" id="A0A127K1V0"/>
<keyword evidence="11" id="KW-1185">Reference proteome</keyword>
<dbReference type="PATRIC" id="fig|94132.3.peg.3227"/>
<keyword evidence="5 8" id="KW-0812">Transmembrane</keyword>
<dbReference type="PANTHER" id="PTHR31611:SF0">
    <property type="entry name" value="HIGH-AFFINITY NICKEL TRANSPORT PROTEIN NIC1"/>
    <property type="match status" value="1"/>
</dbReference>
<dbReference type="EMBL" id="CP010951">
    <property type="protein sequence ID" value="AMO25492.1"/>
    <property type="molecule type" value="Genomic_DNA"/>
</dbReference>
<feature type="region of interest" description="Disordered" evidence="9">
    <location>
        <begin position="331"/>
        <end position="352"/>
    </location>
</feature>
<comment type="subcellular location">
    <subcellularLocation>
        <location evidence="8">Cell membrane</location>
        <topology evidence="8">Multi-pass membrane protein</topology>
    </subcellularLocation>
    <subcellularLocation>
        <location evidence="1">Endomembrane system</location>
        <topology evidence="1">Multi-pass membrane protein</topology>
    </subcellularLocation>
</comment>
<dbReference type="GO" id="GO:0015099">
    <property type="term" value="F:nickel cation transmembrane transporter activity"/>
    <property type="evidence" value="ECO:0007669"/>
    <property type="project" value="UniProtKB-UniRule"/>
</dbReference>
<feature type="transmembrane region" description="Helical" evidence="8">
    <location>
        <begin position="66"/>
        <end position="89"/>
    </location>
</feature>
<dbReference type="InterPro" id="IPR011541">
    <property type="entry name" value="Ni/Co_transpt_high_affinity"/>
</dbReference>
<comment type="similarity">
    <text evidence="2 8">Belongs to the NiCoT transporter (TC 2.A.52) family.</text>
</comment>
<sequence length="352" mass="38471">MLTFYGFVVALHAIGWGIYLHYSASHPALLGLGLAAYMFGLRHAFDADHIAAIDDTVRLLVQKGGNPMGVGFFFSLGHSFIVFGMVAIIAGMTHATKAEIPLLREMGGVIGMTVSGVFLWVVGLLNLGVLLQMLKVFRRDDDKQHRHAHIEELLKRRGLISRILSGRLQRIIGHSWQMLPLGMLFGLGFDTASEVALLAMSAGASTGDLPLAAVLALPVLFAAGMSAMDTTDGVLMVRAYNWAFVNPLRKIFYNLTVTGISVAVALVIGSVQLLQVLVAWLRLAGPFFDTVAAIDMGGLGYLIVSVFMLAWLVSWIVWRFTGVEQWHGGHGHAHSHEHKHDSGVRHSHRHFH</sequence>
<accession>A0A127K1V0</accession>
<evidence type="ECO:0000256" key="2">
    <source>
        <dbReference type="ARBA" id="ARBA00010892"/>
    </source>
</evidence>
<dbReference type="GO" id="GO:0012505">
    <property type="term" value="C:endomembrane system"/>
    <property type="evidence" value="ECO:0007669"/>
    <property type="project" value="UniProtKB-SubCell"/>
</dbReference>
<feature type="transmembrane region" description="Helical" evidence="8">
    <location>
        <begin position="209"/>
        <end position="230"/>
    </location>
</feature>